<evidence type="ECO:0000259" key="3">
    <source>
        <dbReference type="Pfam" id="PF00326"/>
    </source>
</evidence>
<feature type="domain" description="Peptidase S9 prolyl oligopeptidase catalytic" evidence="3">
    <location>
        <begin position="622"/>
        <end position="828"/>
    </location>
</feature>
<dbReference type="AlphaFoldDB" id="A0A134BFM1"/>
<feature type="chain" id="PRO_5007462469" evidence="2">
    <location>
        <begin position="23"/>
        <end position="844"/>
    </location>
</feature>
<dbReference type="Gene3D" id="2.120.10.30">
    <property type="entry name" value="TolB, C-terminal domain"/>
    <property type="match status" value="1"/>
</dbReference>
<dbReference type="RefSeq" id="WP_060934742.1">
    <property type="nucleotide sequence ID" value="NZ_KQ960410.1"/>
</dbReference>
<keyword evidence="2" id="KW-0732">Signal</keyword>
<proteinExistence type="predicted"/>
<name>A0A134BFM1_9PORP</name>
<dbReference type="InterPro" id="IPR011042">
    <property type="entry name" value="6-blade_b-propeller_TolB-like"/>
</dbReference>
<dbReference type="Pfam" id="PF00326">
    <property type="entry name" value="Peptidase_S9"/>
    <property type="match status" value="1"/>
</dbReference>
<feature type="signal peptide" evidence="2">
    <location>
        <begin position="1"/>
        <end position="22"/>
    </location>
</feature>
<dbReference type="PATRIC" id="fig|322095.3.peg.92"/>
<gene>
    <name evidence="4" type="ORF">HMPREF3185_00092</name>
</gene>
<accession>A0A134BFM1</accession>
<evidence type="ECO:0000313" key="5">
    <source>
        <dbReference type="Proteomes" id="UP000070224"/>
    </source>
</evidence>
<keyword evidence="1" id="KW-0378">Hydrolase</keyword>
<keyword evidence="5" id="KW-1185">Reference proteome</keyword>
<dbReference type="EMBL" id="LSDK01000010">
    <property type="protein sequence ID" value="KXB78679.1"/>
    <property type="molecule type" value="Genomic_DNA"/>
</dbReference>
<organism evidence="4 5">
    <name type="scientific">Porphyromonas somerae</name>
    <dbReference type="NCBI Taxonomy" id="322095"/>
    <lineage>
        <taxon>Bacteria</taxon>
        <taxon>Pseudomonadati</taxon>
        <taxon>Bacteroidota</taxon>
        <taxon>Bacteroidia</taxon>
        <taxon>Bacteroidales</taxon>
        <taxon>Porphyromonadaceae</taxon>
        <taxon>Porphyromonas</taxon>
    </lineage>
</organism>
<dbReference type="Gene3D" id="3.40.50.1820">
    <property type="entry name" value="alpha/beta hydrolase"/>
    <property type="match status" value="1"/>
</dbReference>
<evidence type="ECO:0000313" key="4">
    <source>
        <dbReference type="EMBL" id="KXB78679.1"/>
    </source>
</evidence>
<dbReference type="PANTHER" id="PTHR42776:SF27">
    <property type="entry name" value="DIPEPTIDYL PEPTIDASE FAMILY MEMBER 6"/>
    <property type="match status" value="1"/>
</dbReference>
<dbReference type="SUPFAM" id="SSF53474">
    <property type="entry name" value="alpha/beta-Hydrolases"/>
    <property type="match status" value="1"/>
</dbReference>
<dbReference type="GO" id="GO:0004252">
    <property type="term" value="F:serine-type endopeptidase activity"/>
    <property type="evidence" value="ECO:0007669"/>
    <property type="project" value="TreeGrafter"/>
</dbReference>
<reference evidence="5" key="1">
    <citation type="submission" date="2016-01" db="EMBL/GenBank/DDBJ databases">
        <authorList>
            <person name="Mitreva M."/>
            <person name="Pepin K.H."/>
            <person name="Mihindukulasuriya K.A."/>
            <person name="Fulton R."/>
            <person name="Fronick C."/>
            <person name="O'Laughlin M."/>
            <person name="Miner T."/>
            <person name="Herter B."/>
            <person name="Rosa B.A."/>
            <person name="Cordes M."/>
            <person name="Tomlinson C."/>
            <person name="Wollam A."/>
            <person name="Palsikar V.B."/>
            <person name="Mardis E.R."/>
            <person name="Wilson R.K."/>
        </authorList>
    </citation>
    <scope>NUCLEOTIDE SEQUENCE [LARGE SCALE GENOMIC DNA]</scope>
    <source>
        <strain evidence="5">KA00683</strain>
    </source>
</reference>
<dbReference type="PANTHER" id="PTHR42776">
    <property type="entry name" value="SERINE PEPTIDASE S9 FAMILY MEMBER"/>
    <property type="match status" value="1"/>
</dbReference>
<evidence type="ECO:0000256" key="1">
    <source>
        <dbReference type="ARBA" id="ARBA00022801"/>
    </source>
</evidence>
<dbReference type="InterPro" id="IPR001375">
    <property type="entry name" value="Peptidase_S9_cat"/>
</dbReference>
<dbReference type="SUPFAM" id="SSF82171">
    <property type="entry name" value="DPP6 N-terminal domain-like"/>
    <property type="match status" value="1"/>
</dbReference>
<evidence type="ECO:0000256" key="2">
    <source>
        <dbReference type="SAM" id="SignalP"/>
    </source>
</evidence>
<dbReference type="Proteomes" id="UP000070224">
    <property type="component" value="Unassembled WGS sequence"/>
</dbReference>
<protein>
    <submittedName>
        <fullName evidence="4">Peptidase, S9A/B/C family, catalytic domain protein</fullName>
    </submittedName>
</protein>
<dbReference type="OrthoDB" id="9812921at2"/>
<dbReference type="STRING" id="322095.HMPREF3185_00092"/>
<comment type="caution">
    <text evidence="4">The sequence shown here is derived from an EMBL/GenBank/DDBJ whole genome shotgun (WGS) entry which is preliminary data.</text>
</comment>
<dbReference type="InterPro" id="IPR029058">
    <property type="entry name" value="AB_hydrolase_fold"/>
</dbReference>
<dbReference type="GO" id="GO:0006508">
    <property type="term" value="P:proteolysis"/>
    <property type="evidence" value="ECO:0007669"/>
    <property type="project" value="InterPro"/>
</dbReference>
<sequence length="844" mass="93307">MKRTTTSLALLALCLAGSTAQAQTLTKATSYGTHAVSRPVMIDSVDVHNQKFSLGSLLKTSYKTEGLKGTSVAAASNGFFAVAEPASGASTFSSYSFPLISQGFTKGTLKLYGRARYALYDGETLLGSNEDKLAESDTVPAVSVPLTLIATNKNLVVKVLSTAEDKARGDFKLVFEPEEGLPQLDLKAANEGVRYINWNYLTHGKRLYYTHVSPSGKYVLVTYTERAPKKGVSYQEIREGATGKVLRTTQSLYGAEWMPDEDVLVMKTSNRAGDQLVKIDPVSGRSTVWIDKIPGESFMISPDKRSIYIYEEVKGPEKDKLLIRRLSPDDRQPGARDRQALYRYDIATGVYEPVLYGHRSVSLLDFSADGSQLLLGLYTKDWQHSPFDQTTVLRYTPATGRIDTVFTKQFEIGSVSFIPGTEDVLAMGSPNSFGGVGNTLPNGRVGNGYEHELFRVNIPTGRVTPLTRDFDPSVDHVQYHAKGKAFYILADNGSRQSLYRLDVKTNKITQIDTKEDVVRGFGVASHGNTFYYFGQSLNNADRLYSLDASGKSKLIWDISAEKLRGVKFTPAKDFVYRTPDGVDIDGWYYLPPNFDPSKKYPMIVYYYGGTIPLSRELETTYDLAMFAAQGYVAYSLNPRGTVGYGQSFAADHLNAWGTKTSDDIIGAVKAFVAAHPFVDAKKIGCAGASYGGFMTQYLQTRTDLFAAAASHAGISSISSYWAGGYWGMSYSTVASEGSYPWNNPDLYTKHSPLFNADKIHTPLLLLHGTSDVNVPPSESTAMYNALKILGRTVELIEVTGEDHHILEPERQDRWMQTIQAWFAKHLQGNSQWWDHLYPKTPLDL</sequence>